<dbReference type="InterPro" id="IPR031832">
    <property type="entry name" value="DUF4747"/>
</dbReference>
<dbReference type="AlphaFoldDB" id="A0AAW8QWL2"/>
<dbReference type="Proteomes" id="UP001249020">
    <property type="component" value="Unassembled WGS sequence"/>
</dbReference>
<name>A0AAW8QWL2_9ALTE</name>
<keyword evidence="2" id="KW-1185">Reference proteome</keyword>
<evidence type="ECO:0000313" key="2">
    <source>
        <dbReference type="Proteomes" id="UP001249020"/>
    </source>
</evidence>
<reference evidence="1 2" key="1">
    <citation type="submission" date="2023-09" db="EMBL/GenBank/DDBJ databases">
        <authorList>
            <person name="Rey-Velasco X."/>
        </authorList>
    </citation>
    <scope>NUCLEOTIDE SEQUENCE [LARGE SCALE GENOMIC DNA]</scope>
    <source>
        <strain evidence="1 2">W409</strain>
    </source>
</reference>
<organism evidence="1 2">
    <name type="scientific">Brumicola blandensis</name>
    <dbReference type="NCBI Taxonomy" id="3075611"/>
    <lineage>
        <taxon>Bacteria</taxon>
        <taxon>Pseudomonadati</taxon>
        <taxon>Pseudomonadota</taxon>
        <taxon>Gammaproteobacteria</taxon>
        <taxon>Alteromonadales</taxon>
        <taxon>Alteromonadaceae</taxon>
        <taxon>Brumicola</taxon>
    </lineage>
</organism>
<dbReference type="RefSeq" id="WP_311360331.1">
    <property type="nucleotide sequence ID" value="NZ_JAVRIE010000001.1"/>
</dbReference>
<dbReference type="EMBL" id="JAVRIE010000001">
    <property type="protein sequence ID" value="MDT0581538.1"/>
    <property type="molecule type" value="Genomic_DNA"/>
</dbReference>
<comment type="caution">
    <text evidence="1">The sequence shown here is derived from an EMBL/GenBank/DDBJ whole genome shotgun (WGS) entry which is preliminary data.</text>
</comment>
<gene>
    <name evidence="1" type="ORF">RM544_03235</name>
</gene>
<protein>
    <submittedName>
        <fullName evidence="1">Uncharacterized protein</fullName>
    </submittedName>
</protein>
<accession>A0AAW8QWL2</accession>
<evidence type="ECO:0000313" key="1">
    <source>
        <dbReference type="EMBL" id="MDT0581538.1"/>
    </source>
</evidence>
<dbReference type="Pfam" id="PF15931">
    <property type="entry name" value="DUF4747"/>
    <property type="match status" value="1"/>
</dbReference>
<proteinExistence type="predicted"/>
<sequence>MFPNTTIVNMRQLGEVIDQNIATRIGVESGKNLKQIDLLRALDYHLKLDNNIQKQHHTAKARLNKKGELMAREKKLIVGTINVTIKNHTPERYVELFNDVYKLKRTTKIAGDQYGLLAKLSELHKNKN</sequence>